<sequence length="161" mass="18995">PVQMTLDPETANSHLYLSQDCKIVWYNSLNKVLPYNPKRFKNNLCVLGSIGFKSGRQYWDVDVHREGVWAIGVVKESVPRDRFLHQNFKDGLWALSHIQNRYVAWTSPEVTPLTLQRVPKRIRVCLDYEEGRVMFFDAETREWIFAFPKVSFRGERVFPLF</sequence>
<dbReference type="EMBL" id="VXBW01000866">
    <property type="protein sequence ID" value="NXP03473.1"/>
    <property type="molecule type" value="Genomic_DNA"/>
</dbReference>
<evidence type="ECO:0000259" key="1">
    <source>
        <dbReference type="PROSITE" id="PS50188"/>
    </source>
</evidence>
<dbReference type="AlphaFoldDB" id="A0A7L1X0B3"/>
<dbReference type="InterPro" id="IPR006574">
    <property type="entry name" value="PRY"/>
</dbReference>
<dbReference type="InterPro" id="IPR001870">
    <property type="entry name" value="B30.2/SPRY"/>
</dbReference>
<name>A0A7L1X0B3_9AVES</name>
<protein>
    <submittedName>
        <fullName evidence="2">BT1A1 protein</fullName>
    </submittedName>
</protein>
<gene>
    <name evidence="2" type="primary">Btn1a1_0</name>
    <name evidence="2" type="ORF">THIORB_R01405</name>
</gene>
<dbReference type="Pfam" id="PF00622">
    <property type="entry name" value="SPRY"/>
    <property type="match status" value="1"/>
</dbReference>
<keyword evidence="3" id="KW-1185">Reference proteome</keyword>
<reference evidence="2 3" key="1">
    <citation type="submission" date="2019-09" db="EMBL/GenBank/DDBJ databases">
        <title>Bird 10,000 Genomes (B10K) Project - Family phase.</title>
        <authorList>
            <person name="Zhang G."/>
        </authorList>
    </citation>
    <scope>NUCLEOTIDE SEQUENCE [LARGE SCALE GENOMIC DNA]</scope>
    <source>
        <strain evidence="2">B10K-DU-002-47</strain>
        <tissue evidence="2">Muscle</tissue>
    </source>
</reference>
<dbReference type="PRINTS" id="PR01407">
    <property type="entry name" value="BUTYPHLNCDUF"/>
</dbReference>
<comment type="caution">
    <text evidence="2">The sequence shown here is derived from an EMBL/GenBank/DDBJ whole genome shotgun (WGS) entry which is preliminary data.</text>
</comment>
<dbReference type="InterPro" id="IPR003877">
    <property type="entry name" value="SPRY_dom"/>
</dbReference>
<feature type="domain" description="B30.2/SPRY" evidence="1">
    <location>
        <begin position="1"/>
        <end position="161"/>
    </location>
</feature>
<dbReference type="Pfam" id="PF13765">
    <property type="entry name" value="PRY"/>
    <property type="match status" value="1"/>
</dbReference>
<dbReference type="InterPro" id="IPR043136">
    <property type="entry name" value="B30.2/SPRY_sf"/>
</dbReference>
<dbReference type="SUPFAM" id="SSF49899">
    <property type="entry name" value="Concanavalin A-like lectins/glucanases"/>
    <property type="match status" value="1"/>
</dbReference>
<dbReference type="PROSITE" id="PS50188">
    <property type="entry name" value="B302_SPRY"/>
    <property type="match status" value="1"/>
</dbReference>
<evidence type="ECO:0000313" key="3">
    <source>
        <dbReference type="Proteomes" id="UP000565698"/>
    </source>
</evidence>
<feature type="non-terminal residue" evidence="2">
    <location>
        <position position="1"/>
    </location>
</feature>
<dbReference type="Gene3D" id="2.60.120.920">
    <property type="match status" value="1"/>
</dbReference>
<organism evidence="2 3">
    <name type="scientific">Thinocorus orbignyianus</name>
    <dbReference type="NCBI Taxonomy" id="161742"/>
    <lineage>
        <taxon>Eukaryota</taxon>
        <taxon>Metazoa</taxon>
        <taxon>Chordata</taxon>
        <taxon>Craniata</taxon>
        <taxon>Vertebrata</taxon>
        <taxon>Euteleostomi</taxon>
        <taxon>Archelosauria</taxon>
        <taxon>Archosauria</taxon>
        <taxon>Dinosauria</taxon>
        <taxon>Saurischia</taxon>
        <taxon>Theropoda</taxon>
        <taxon>Coelurosauria</taxon>
        <taxon>Aves</taxon>
        <taxon>Neognathae</taxon>
        <taxon>Neoaves</taxon>
        <taxon>Aequornithes</taxon>
        <taxon>Ciconiiformes</taxon>
        <taxon>Thinocoridae</taxon>
        <taxon>Thinocorus</taxon>
    </lineage>
</organism>
<dbReference type="Proteomes" id="UP000565698">
    <property type="component" value="Unassembled WGS sequence"/>
</dbReference>
<dbReference type="SMART" id="SM00449">
    <property type="entry name" value="SPRY"/>
    <property type="match status" value="1"/>
</dbReference>
<feature type="non-terminal residue" evidence="2">
    <location>
        <position position="161"/>
    </location>
</feature>
<proteinExistence type="predicted"/>
<dbReference type="PANTHER" id="PTHR24103">
    <property type="entry name" value="E3 UBIQUITIN-PROTEIN LIGASE TRIM"/>
    <property type="match status" value="1"/>
</dbReference>
<accession>A0A7L1X0B3</accession>
<dbReference type="InterPro" id="IPR003879">
    <property type="entry name" value="Butyrophylin_SPRY"/>
</dbReference>
<dbReference type="OrthoDB" id="6270329at2759"/>
<dbReference type="InterPro" id="IPR050143">
    <property type="entry name" value="TRIM/RBCC"/>
</dbReference>
<evidence type="ECO:0000313" key="2">
    <source>
        <dbReference type="EMBL" id="NXP03473.1"/>
    </source>
</evidence>
<dbReference type="InterPro" id="IPR013320">
    <property type="entry name" value="ConA-like_dom_sf"/>
</dbReference>
<dbReference type="SMART" id="SM00589">
    <property type="entry name" value="PRY"/>
    <property type="match status" value="1"/>
</dbReference>